<reference evidence="2" key="1">
    <citation type="journal article" date="2023" name="Mol. Phylogenet. Evol.">
        <title>Genome-scale phylogeny and comparative genomics of the fungal order Sordariales.</title>
        <authorList>
            <person name="Hensen N."/>
            <person name="Bonometti L."/>
            <person name="Westerberg I."/>
            <person name="Brannstrom I.O."/>
            <person name="Guillou S."/>
            <person name="Cros-Aarteil S."/>
            <person name="Calhoun S."/>
            <person name="Haridas S."/>
            <person name="Kuo A."/>
            <person name="Mondo S."/>
            <person name="Pangilinan J."/>
            <person name="Riley R."/>
            <person name="LaButti K."/>
            <person name="Andreopoulos B."/>
            <person name="Lipzen A."/>
            <person name="Chen C."/>
            <person name="Yan M."/>
            <person name="Daum C."/>
            <person name="Ng V."/>
            <person name="Clum A."/>
            <person name="Steindorff A."/>
            <person name="Ohm R.A."/>
            <person name="Martin F."/>
            <person name="Silar P."/>
            <person name="Natvig D.O."/>
            <person name="Lalanne C."/>
            <person name="Gautier V."/>
            <person name="Ament-Velasquez S.L."/>
            <person name="Kruys A."/>
            <person name="Hutchinson M.I."/>
            <person name="Powell A.J."/>
            <person name="Barry K."/>
            <person name="Miller A.N."/>
            <person name="Grigoriev I.V."/>
            <person name="Debuchy R."/>
            <person name="Gladieux P."/>
            <person name="Hiltunen Thoren M."/>
            <person name="Johannesson H."/>
        </authorList>
    </citation>
    <scope>NUCLEOTIDE SEQUENCE</scope>
    <source>
        <strain evidence="2">CBS 757.83</strain>
    </source>
</reference>
<feature type="compositionally biased region" description="Low complexity" evidence="1">
    <location>
        <begin position="284"/>
        <end position="296"/>
    </location>
</feature>
<feature type="compositionally biased region" description="Polar residues" evidence="1">
    <location>
        <begin position="228"/>
        <end position="237"/>
    </location>
</feature>
<feature type="region of interest" description="Disordered" evidence="1">
    <location>
        <begin position="273"/>
        <end position="296"/>
    </location>
</feature>
<feature type="region of interest" description="Disordered" evidence="1">
    <location>
        <begin position="197"/>
        <end position="252"/>
    </location>
</feature>
<dbReference type="AlphaFoldDB" id="A0AAN6Q650"/>
<gene>
    <name evidence="2" type="ORF">N658DRAFT_557168</name>
</gene>
<dbReference type="EMBL" id="MU863627">
    <property type="protein sequence ID" value="KAK4104229.1"/>
    <property type="molecule type" value="Genomic_DNA"/>
</dbReference>
<dbReference type="Proteomes" id="UP001305647">
    <property type="component" value="Unassembled WGS sequence"/>
</dbReference>
<feature type="region of interest" description="Disordered" evidence="1">
    <location>
        <begin position="155"/>
        <end position="183"/>
    </location>
</feature>
<evidence type="ECO:0000313" key="3">
    <source>
        <dbReference type="Proteomes" id="UP001305647"/>
    </source>
</evidence>
<feature type="compositionally biased region" description="Low complexity" evidence="1">
    <location>
        <begin position="344"/>
        <end position="353"/>
    </location>
</feature>
<feature type="compositionally biased region" description="Polar residues" evidence="1">
    <location>
        <begin position="435"/>
        <end position="444"/>
    </location>
</feature>
<feature type="region of interest" description="Disordered" evidence="1">
    <location>
        <begin position="1"/>
        <end position="81"/>
    </location>
</feature>
<feature type="region of interest" description="Disordered" evidence="1">
    <location>
        <begin position="430"/>
        <end position="489"/>
    </location>
</feature>
<keyword evidence="3" id="KW-1185">Reference proteome</keyword>
<feature type="region of interest" description="Disordered" evidence="1">
    <location>
        <begin position="95"/>
        <end position="114"/>
    </location>
</feature>
<feature type="compositionally biased region" description="Polar residues" evidence="1">
    <location>
        <begin position="45"/>
        <end position="59"/>
    </location>
</feature>
<proteinExistence type="predicted"/>
<comment type="caution">
    <text evidence="2">The sequence shown here is derived from an EMBL/GenBank/DDBJ whole genome shotgun (WGS) entry which is preliminary data.</text>
</comment>
<organism evidence="2 3">
    <name type="scientific">Parathielavia hyrcaniae</name>
    <dbReference type="NCBI Taxonomy" id="113614"/>
    <lineage>
        <taxon>Eukaryota</taxon>
        <taxon>Fungi</taxon>
        <taxon>Dikarya</taxon>
        <taxon>Ascomycota</taxon>
        <taxon>Pezizomycotina</taxon>
        <taxon>Sordariomycetes</taxon>
        <taxon>Sordariomycetidae</taxon>
        <taxon>Sordariales</taxon>
        <taxon>Chaetomiaceae</taxon>
        <taxon>Parathielavia</taxon>
    </lineage>
</organism>
<feature type="compositionally biased region" description="Polar residues" evidence="1">
    <location>
        <begin position="462"/>
        <end position="471"/>
    </location>
</feature>
<protein>
    <submittedName>
        <fullName evidence="2">Uncharacterized protein</fullName>
    </submittedName>
</protein>
<reference evidence="2" key="2">
    <citation type="submission" date="2023-05" db="EMBL/GenBank/DDBJ databases">
        <authorList>
            <consortium name="Lawrence Berkeley National Laboratory"/>
            <person name="Steindorff A."/>
            <person name="Hensen N."/>
            <person name="Bonometti L."/>
            <person name="Westerberg I."/>
            <person name="Brannstrom I.O."/>
            <person name="Guillou S."/>
            <person name="Cros-Aarteil S."/>
            <person name="Calhoun S."/>
            <person name="Haridas S."/>
            <person name="Kuo A."/>
            <person name="Mondo S."/>
            <person name="Pangilinan J."/>
            <person name="Riley R."/>
            <person name="Labutti K."/>
            <person name="Andreopoulos B."/>
            <person name="Lipzen A."/>
            <person name="Chen C."/>
            <person name="Yanf M."/>
            <person name="Daum C."/>
            <person name="Ng V."/>
            <person name="Clum A."/>
            <person name="Ohm R."/>
            <person name="Martin F."/>
            <person name="Silar P."/>
            <person name="Natvig D."/>
            <person name="Lalanne C."/>
            <person name="Gautier V."/>
            <person name="Ament-Velasquez S.L."/>
            <person name="Kruys A."/>
            <person name="Hutchinson M.I."/>
            <person name="Powell A.J."/>
            <person name="Barry K."/>
            <person name="Miller A.N."/>
            <person name="Grigoriev I.V."/>
            <person name="Debuchy R."/>
            <person name="Gladieux P."/>
            <person name="Thoren M.H."/>
            <person name="Johannesson H."/>
        </authorList>
    </citation>
    <scope>NUCLEOTIDE SEQUENCE</scope>
    <source>
        <strain evidence="2">CBS 757.83</strain>
    </source>
</reference>
<evidence type="ECO:0000313" key="2">
    <source>
        <dbReference type="EMBL" id="KAK4104229.1"/>
    </source>
</evidence>
<name>A0AAN6Q650_9PEZI</name>
<evidence type="ECO:0000256" key="1">
    <source>
        <dbReference type="SAM" id="MobiDB-lite"/>
    </source>
</evidence>
<sequence>MFPGKPNHSGNRGSNRFKPPAPVLEVSENRSQAIRSTDWRKRTGAVSSPPLNARGNQPESYDENEDIRTRLDSENSFSAPQYRFPRENRAHWESVASAPGWQQPSSSSSISGDHHRDMTRVQLNRVTPVVTKIAGEDITMSNRFSFEISMVDQNNPPSGAALGELRPFDRSTPFRPIPSEEDKKLLSTLQDIVNRKHARNQDKLISDPSSSSETRGCPRLTSLEEEQSSPGSATPQSSDDEAGPSNGHARLPSEETGRFQLMLSRLQNRPALSSTLKTESAPTLGHGLPPQGLPPHGFVDPAIVAMKVKDEVGLPNRTSTEAANNYLSEQLSQMRDKGKQKATDSGYGSNNLSGGSDGACGSFASYPLPQEPSPDYGQNKALNPAAAEFQLAGQTDGMPWLSPKKMSRPPLTNVFPDATTGQMLHPPSTVPDAYSGSSRHTTASAVAGPSNGNRFAAHHALTQASGSSSTLPRHIRPPPGFSAPVSSAAAPGTGLPVAAPPSAAHFNTPVSATPMSVGGVNAYNTYPPAAGGAAGVNAYVPVTSFPSIHYSHGLAPTHQQAQAPPLPLALHPGFTTGSTGTLAPPPGLPNNNNTGNHKQARPYFPVTTKPRDHDPVKQQQYEAYLEWRKANEPGYHMKCKMRQANRVVRQYQQQQQLHQETGTGTALPGTTSTAAALLAAGASVPPKAPTGADGGGVA</sequence>
<accession>A0AAN6Q650</accession>
<feature type="region of interest" description="Disordered" evidence="1">
    <location>
        <begin position="332"/>
        <end position="353"/>
    </location>
</feature>